<organism evidence="1 2">
    <name type="scientific">Roseofilum casamattae BLCC-M143</name>
    <dbReference type="NCBI Taxonomy" id="3022442"/>
    <lineage>
        <taxon>Bacteria</taxon>
        <taxon>Bacillati</taxon>
        <taxon>Cyanobacteriota</taxon>
        <taxon>Cyanophyceae</taxon>
        <taxon>Desertifilales</taxon>
        <taxon>Desertifilaceae</taxon>
        <taxon>Roseofilum</taxon>
        <taxon>Roseofilum casamattae</taxon>
    </lineage>
</organism>
<evidence type="ECO:0000313" key="1">
    <source>
        <dbReference type="EMBL" id="MDJ1184454.1"/>
    </source>
</evidence>
<accession>A0ABT7BZ20</accession>
<keyword evidence="2" id="KW-1185">Reference proteome</keyword>
<dbReference type="EMBL" id="JAQOSQ010000015">
    <property type="protein sequence ID" value="MDJ1184454.1"/>
    <property type="molecule type" value="Genomic_DNA"/>
</dbReference>
<dbReference type="RefSeq" id="WP_283759108.1">
    <property type="nucleotide sequence ID" value="NZ_JAQOSQ010000015.1"/>
</dbReference>
<sequence>MTIEQVFYQELHQRGYWDCMEALSSSDRQSELALAWSNPNLTRDPQTMYRLIWLLSSSSRRQRLSPIDLRMLERTAIDLAAQGELLPAMASYVKYLWQQVYAQEQGALC</sequence>
<reference evidence="1 2" key="1">
    <citation type="submission" date="2023-01" db="EMBL/GenBank/DDBJ databases">
        <title>Novel diversity within Roseofilum (Cyanobacteria; Desertifilaceae) from marine benthic mats with descriptions of four novel species.</title>
        <authorList>
            <person name="Wang Y."/>
            <person name="Berthold D.E."/>
            <person name="Hu J."/>
            <person name="Lefler F.W."/>
            <person name="Laughinghouse H.D. IV."/>
        </authorList>
    </citation>
    <scope>NUCLEOTIDE SEQUENCE [LARGE SCALE GENOMIC DNA]</scope>
    <source>
        <strain evidence="1 2">BLCC-M143</strain>
    </source>
</reference>
<evidence type="ECO:0000313" key="2">
    <source>
        <dbReference type="Proteomes" id="UP001232992"/>
    </source>
</evidence>
<comment type="caution">
    <text evidence="1">The sequence shown here is derived from an EMBL/GenBank/DDBJ whole genome shotgun (WGS) entry which is preliminary data.</text>
</comment>
<dbReference type="Proteomes" id="UP001232992">
    <property type="component" value="Unassembled WGS sequence"/>
</dbReference>
<name>A0ABT7BZ20_9CYAN</name>
<gene>
    <name evidence="1" type="ORF">PMH09_14805</name>
</gene>
<proteinExistence type="predicted"/>
<protein>
    <submittedName>
        <fullName evidence="1">Uncharacterized protein</fullName>
    </submittedName>
</protein>